<dbReference type="Pfam" id="PF13416">
    <property type="entry name" value="SBP_bac_8"/>
    <property type="match status" value="1"/>
</dbReference>
<dbReference type="PANTHER" id="PTHR43649">
    <property type="entry name" value="ARABINOSE-BINDING PROTEIN-RELATED"/>
    <property type="match status" value="1"/>
</dbReference>
<dbReference type="AlphaFoldDB" id="A0A174F8T8"/>
<dbReference type="PROSITE" id="PS51257">
    <property type="entry name" value="PROKAR_LIPOPROTEIN"/>
    <property type="match status" value="1"/>
</dbReference>
<sequence length="460" mass="50148">MKQGLKKALAVVLPIVTTAMVLGGCKGATASVSSDSGSPADSVGTAAGEETKSGATALGFAWWGNQPRNEATQKAIDIFNQQNPDLTVSTQFFLWDDYWNKMATSAAGKSLPDVIQMDYSYIKQYTDKGQLLDLTPYVENGMLDVSDIDDNILEMGKLNGGIYGIASGVNGPALFYNKTLLDNLGIKLEDNMTLDDFIAIAKQVKAESGYSANLIDLYSLYIDQYTRARDIMIQGQKLGGDSAEDYLPYFQLERESVEEGWQLSPDIATAGNSIEQDPMVYGSSPETMSWCKINGSNLLAAYQSAAQEGIQIGMTTVPSENPKKSNYLKPSMLFSISATTRNPEEAVKLLNYLINSSDFYSIMLADRGIPASAKIAAEIQTKLSKEDQTVTDYVNQVVTPNCSPLGAPNEDGYNEQADLLRKIDQKVQYGEMTPQEAAEEYFTKGNEIFAEAAKKAEKSK</sequence>
<keyword evidence="2" id="KW-0732">Signal</keyword>
<feature type="signal peptide" evidence="2">
    <location>
        <begin position="1"/>
        <end position="23"/>
    </location>
</feature>
<dbReference type="PANTHER" id="PTHR43649:SF11">
    <property type="entry name" value="ABC TRANSPORTER SUBSTRATE-BINDING PROTEIN YESO-RELATED"/>
    <property type="match status" value="1"/>
</dbReference>
<accession>A0A174F8T8</accession>
<dbReference type="Proteomes" id="UP000095651">
    <property type="component" value="Unassembled WGS sequence"/>
</dbReference>
<reference evidence="3 4" key="1">
    <citation type="submission" date="2015-09" db="EMBL/GenBank/DDBJ databases">
        <authorList>
            <consortium name="Pathogen Informatics"/>
        </authorList>
    </citation>
    <scope>NUCLEOTIDE SEQUENCE [LARGE SCALE GENOMIC DNA]</scope>
    <source>
        <strain evidence="3 4">2789STDY5608850</strain>
    </source>
</reference>
<dbReference type="InterPro" id="IPR050490">
    <property type="entry name" value="Bact_solute-bd_prot1"/>
</dbReference>
<evidence type="ECO:0000256" key="1">
    <source>
        <dbReference type="SAM" id="MobiDB-lite"/>
    </source>
</evidence>
<organism evidence="3 4">
    <name type="scientific">Hungatella hathewayi</name>
    <dbReference type="NCBI Taxonomy" id="154046"/>
    <lineage>
        <taxon>Bacteria</taxon>
        <taxon>Bacillati</taxon>
        <taxon>Bacillota</taxon>
        <taxon>Clostridia</taxon>
        <taxon>Lachnospirales</taxon>
        <taxon>Lachnospiraceae</taxon>
        <taxon>Hungatella</taxon>
    </lineage>
</organism>
<name>A0A174F8T8_9FIRM</name>
<dbReference type="InterPro" id="IPR006059">
    <property type="entry name" value="SBP"/>
</dbReference>
<evidence type="ECO:0000256" key="2">
    <source>
        <dbReference type="SAM" id="SignalP"/>
    </source>
</evidence>
<feature type="compositionally biased region" description="Low complexity" evidence="1">
    <location>
        <begin position="30"/>
        <end position="44"/>
    </location>
</feature>
<feature type="chain" id="PRO_5039075973" evidence="2">
    <location>
        <begin position="24"/>
        <end position="460"/>
    </location>
</feature>
<evidence type="ECO:0000313" key="4">
    <source>
        <dbReference type="Proteomes" id="UP000095651"/>
    </source>
</evidence>
<dbReference type="EMBL" id="CYZE01000006">
    <property type="protein sequence ID" value="CUO44555.1"/>
    <property type="molecule type" value="Genomic_DNA"/>
</dbReference>
<feature type="region of interest" description="Disordered" evidence="1">
    <location>
        <begin position="29"/>
        <end position="48"/>
    </location>
</feature>
<protein>
    <submittedName>
        <fullName evidence="3">Extracellular solute-binding protein family 1</fullName>
    </submittedName>
</protein>
<dbReference type="Gene3D" id="3.40.190.10">
    <property type="entry name" value="Periplasmic binding protein-like II"/>
    <property type="match status" value="2"/>
</dbReference>
<evidence type="ECO:0000313" key="3">
    <source>
        <dbReference type="EMBL" id="CUO44555.1"/>
    </source>
</evidence>
<dbReference type="RefSeq" id="WP_055656050.1">
    <property type="nucleotide sequence ID" value="NZ_CABIXC010000006.1"/>
</dbReference>
<dbReference type="SUPFAM" id="SSF53850">
    <property type="entry name" value="Periplasmic binding protein-like II"/>
    <property type="match status" value="1"/>
</dbReference>
<proteinExistence type="predicted"/>
<gene>
    <name evidence="3" type="primary">yesO_9</name>
    <name evidence="3" type="ORF">ERS852407_02850</name>
</gene>